<dbReference type="Pfam" id="PF13041">
    <property type="entry name" value="PPR_2"/>
    <property type="match status" value="1"/>
</dbReference>
<feature type="repeat" description="PPR" evidence="3">
    <location>
        <begin position="187"/>
        <end position="221"/>
    </location>
</feature>
<evidence type="ECO:0000313" key="6">
    <source>
        <dbReference type="Proteomes" id="UP001179952"/>
    </source>
</evidence>
<feature type="repeat" description="PPR" evidence="3">
    <location>
        <begin position="152"/>
        <end position="186"/>
    </location>
</feature>
<evidence type="ECO:0000256" key="2">
    <source>
        <dbReference type="ARBA" id="ARBA00022737"/>
    </source>
</evidence>
<dbReference type="Gene3D" id="1.25.40.10">
    <property type="entry name" value="Tetratricopeptide repeat domain"/>
    <property type="match status" value="2"/>
</dbReference>
<dbReference type="NCBIfam" id="TIGR00756">
    <property type="entry name" value="PPR"/>
    <property type="match status" value="1"/>
</dbReference>
<feature type="region of interest" description="Disordered" evidence="4">
    <location>
        <begin position="31"/>
        <end position="52"/>
    </location>
</feature>
<dbReference type="Proteomes" id="UP001179952">
    <property type="component" value="Unassembled WGS sequence"/>
</dbReference>
<sequence length="405" mass="45904">MAASTLFVALLRRKCGRLGGSPAPALSRLLSAGGSPSRASCPEDSPVEPQTDDLKSRVFRLRLPKRSATNALQRWVDEGREVSLSELRNISKDLRRAQRYKHALEISEWMVTQRGFDLSDNDYAIRIDLISKVFGITSAEEFFNGLPSTAKTCATYTALLHSYASSKMTEQAEELFEKIKESTVSLSILAYNEMMTLYMSTGQLDKVTSVVEELKCQKVSPDLFTYNLWISSSAATMDIDGVRRILEEMGHDPNLNECWITYMKLADVYITATHLVNSCSSLVEAEKKITQREWITYDFLIILYTGLGNIERINDIWKSFKLTKQKMTRRSYVCILSSYLMLKQLNEAAKVIDEWEQSKALDFDISALRTLFDAFLKAGLPEIAESLKELLLQKNYNITDGSHEQ</sequence>
<gene>
    <name evidence="5" type="ORF">QJS04_geneDACA019651</name>
</gene>
<dbReference type="PANTHER" id="PTHR45717:SF4">
    <property type="entry name" value="OS04G0450200 PROTEIN"/>
    <property type="match status" value="1"/>
</dbReference>
<accession>A0AAV9BQJ7</accession>
<dbReference type="FunFam" id="1.25.40.10:FF:001248">
    <property type="entry name" value="Pentatricopeptide repeat-containing protein At5g09450, mitochondrial"/>
    <property type="match status" value="1"/>
</dbReference>
<dbReference type="AlphaFoldDB" id="A0AAV9BQJ7"/>
<evidence type="ECO:0000256" key="3">
    <source>
        <dbReference type="PROSITE-ProRule" id="PRU00708"/>
    </source>
</evidence>
<comment type="caution">
    <text evidence="5">The sequence shown here is derived from an EMBL/GenBank/DDBJ whole genome shotgun (WGS) entry which is preliminary data.</text>
</comment>
<reference evidence="5" key="1">
    <citation type="journal article" date="2023" name="Nat. Commun.">
        <title>Diploid and tetraploid genomes of Acorus and the evolution of monocots.</title>
        <authorList>
            <person name="Ma L."/>
            <person name="Liu K.W."/>
            <person name="Li Z."/>
            <person name="Hsiao Y.Y."/>
            <person name="Qi Y."/>
            <person name="Fu T."/>
            <person name="Tang G.D."/>
            <person name="Zhang D."/>
            <person name="Sun W.H."/>
            <person name="Liu D.K."/>
            <person name="Li Y."/>
            <person name="Chen G.Z."/>
            <person name="Liu X.D."/>
            <person name="Liao X.Y."/>
            <person name="Jiang Y.T."/>
            <person name="Yu X."/>
            <person name="Hao Y."/>
            <person name="Huang J."/>
            <person name="Zhao X.W."/>
            <person name="Ke S."/>
            <person name="Chen Y.Y."/>
            <person name="Wu W.L."/>
            <person name="Hsu J.L."/>
            <person name="Lin Y.F."/>
            <person name="Huang M.D."/>
            <person name="Li C.Y."/>
            <person name="Huang L."/>
            <person name="Wang Z.W."/>
            <person name="Zhao X."/>
            <person name="Zhong W.Y."/>
            <person name="Peng D.H."/>
            <person name="Ahmad S."/>
            <person name="Lan S."/>
            <person name="Zhang J.S."/>
            <person name="Tsai W.C."/>
            <person name="Van de Peer Y."/>
            <person name="Liu Z.J."/>
        </authorList>
    </citation>
    <scope>NUCLEOTIDE SEQUENCE</scope>
    <source>
        <strain evidence="5">SCP</strain>
    </source>
</reference>
<dbReference type="Pfam" id="PF01535">
    <property type="entry name" value="PPR"/>
    <property type="match status" value="1"/>
</dbReference>
<dbReference type="PROSITE" id="PS51375">
    <property type="entry name" value="PPR"/>
    <property type="match status" value="2"/>
</dbReference>
<name>A0AAV9BQJ7_ACOGR</name>
<proteinExistence type="inferred from homology"/>
<keyword evidence="6" id="KW-1185">Reference proteome</keyword>
<keyword evidence="2" id="KW-0677">Repeat</keyword>
<evidence type="ECO:0000313" key="5">
    <source>
        <dbReference type="EMBL" id="KAK1278089.1"/>
    </source>
</evidence>
<reference evidence="5" key="2">
    <citation type="submission" date="2023-06" db="EMBL/GenBank/DDBJ databases">
        <authorList>
            <person name="Ma L."/>
            <person name="Liu K.-W."/>
            <person name="Li Z."/>
            <person name="Hsiao Y.-Y."/>
            <person name="Qi Y."/>
            <person name="Fu T."/>
            <person name="Tang G."/>
            <person name="Zhang D."/>
            <person name="Sun W.-H."/>
            <person name="Liu D.-K."/>
            <person name="Li Y."/>
            <person name="Chen G.-Z."/>
            <person name="Liu X.-D."/>
            <person name="Liao X.-Y."/>
            <person name="Jiang Y.-T."/>
            <person name="Yu X."/>
            <person name="Hao Y."/>
            <person name="Huang J."/>
            <person name="Zhao X.-W."/>
            <person name="Ke S."/>
            <person name="Chen Y.-Y."/>
            <person name="Wu W.-L."/>
            <person name="Hsu J.-L."/>
            <person name="Lin Y.-F."/>
            <person name="Huang M.-D."/>
            <person name="Li C.-Y."/>
            <person name="Huang L."/>
            <person name="Wang Z.-W."/>
            <person name="Zhao X."/>
            <person name="Zhong W.-Y."/>
            <person name="Peng D.-H."/>
            <person name="Ahmad S."/>
            <person name="Lan S."/>
            <person name="Zhang J.-S."/>
            <person name="Tsai W.-C."/>
            <person name="Van De Peer Y."/>
            <person name="Liu Z.-J."/>
        </authorList>
    </citation>
    <scope>NUCLEOTIDE SEQUENCE</scope>
    <source>
        <strain evidence="5">SCP</strain>
        <tissue evidence="5">Leaves</tissue>
    </source>
</reference>
<dbReference type="EMBL" id="JAUJYN010000002">
    <property type="protein sequence ID" value="KAK1278089.1"/>
    <property type="molecule type" value="Genomic_DNA"/>
</dbReference>
<dbReference type="PANTHER" id="PTHR45717">
    <property type="entry name" value="OS12G0527900 PROTEIN"/>
    <property type="match status" value="1"/>
</dbReference>
<evidence type="ECO:0000256" key="1">
    <source>
        <dbReference type="ARBA" id="ARBA00007626"/>
    </source>
</evidence>
<dbReference type="InterPro" id="IPR002885">
    <property type="entry name" value="PPR_rpt"/>
</dbReference>
<protein>
    <submittedName>
        <fullName evidence="5">Pentatricopeptide repeat-containing protein</fullName>
    </submittedName>
</protein>
<dbReference type="GO" id="GO:0003729">
    <property type="term" value="F:mRNA binding"/>
    <property type="evidence" value="ECO:0007669"/>
    <property type="project" value="UniProtKB-ARBA"/>
</dbReference>
<organism evidence="5 6">
    <name type="scientific">Acorus gramineus</name>
    <name type="common">Dwarf sweet flag</name>
    <dbReference type="NCBI Taxonomy" id="55184"/>
    <lineage>
        <taxon>Eukaryota</taxon>
        <taxon>Viridiplantae</taxon>
        <taxon>Streptophyta</taxon>
        <taxon>Embryophyta</taxon>
        <taxon>Tracheophyta</taxon>
        <taxon>Spermatophyta</taxon>
        <taxon>Magnoliopsida</taxon>
        <taxon>Liliopsida</taxon>
        <taxon>Acoraceae</taxon>
        <taxon>Acorus</taxon>
    </lineage>
</organism>
<evidence type="ECO:0000256" key="4">
    <source>
        <dbReference type="SAM" id="MobiDB-lite"/>
    </source>
</evidence>
<dbReference type="GO" id="GO:0005739">
    <property type="term" value="C:mitochondrion"/>
    <property type="evidence" value="ECO:0007669"/>
    <property type="project" value="TreeGrafter"/>
</dbReference>
<comment type="similarity">
    <text evidence="1">Belongs to the PPR family. P subfamily.</text>
</comment>
<dbReference type="InterPro" id="IPR011990">
    <property type="entry name" value="TPR-like_helical_dom_sf"/>
</dbReference>